<dbReference type="EMBL" id="JACDUR010000008">
    <property type="protein sequence ID" value="MBA2896374.1"/>
    <property type="molecule type" value="Genomic_DNA"/>
</dbReference>
<name>A0A7W0CS82_9ACTN</name>
<evidence type="ECO:0000313" key="2">
    <source>
        <dbReference type="Proteomes" id="UP000530928"/>
    </source>
</evidence>
<sequence length="32" mass="3339">MGIPLALAAGFWITWLVIQALSPTVISLTGTP</sequence>
<gene>
    <name evidence="1" type="ORF">HNR30_007765</name>
</gene>
<evidence type="ECO:0000313" key="1">
    <source>
        <dbReference type="EMBL" id="MBA2896374.1"/>
    </source>
</evidence>
<accession>A0A7W0CS82</accession>
<keyword evidence="2" id="KW-1185">Reference proteome</keyword>
<organism evidence="1 2">
    <name type="scientific">Nonomuraea soli</name>
    <dbReference type="NCBI Taxonomy" id="1032476"/>
    <lineage>
        <taxon>Bacteria</taxon>
        <taxon>Bacillati</taxon>
        <taxon>Actinomycetota</taxon>
        <taxon>Actinomycetes</taxon>
        <taxon>Streptosporangiales</taxon>
        <taxon>Streptosporangiaceae</taxon>
        <taxon>Nonomuraea</taxon>
    </lineage>
</organism>
<dbReference type="AlphaFoldDB" id="A0A7W0CS82"/>
<dbReference type="Proteomes" id="UP000530928">
    <property type="component" value="Unassembled WGS sequence"/>
</dbReference>
<reference evidence="1 2" key="1">
    <citation type="submission" date="2020-07" db="EMBL/GenBank/DDBJ databases">
        <title>Genomic Encyclopedia of Type Strains, Phase IV (KMG-IV): sequencing the most valuable type-strain genomes for metagenomic binning, comparative biology and taxonomic classification.</title>
        <authorList>
            <person name="Goeker M."/>
        </authorList>
    </citation>
    <scope>NUCLEOTIDE SEQUENCE [LARGE SCALE GENOMIC DNA]</scope>
    <source>
        <strain evidence="1 2">DSM 45533</strain>
    </source>
</reference>
<protein>
    <submittedName>
        <fullName evidence="1">Uncharacterized protein</fullName>
    </submittedName>
</protein>
<comment type="caution">
    <text evidence="1">The sequence shown here is derived from an EMBL/GenBank/DDBJ whole genome shotgun (WGS) entry which is preliminary data.</text>
</comment>
<proteinExistence type="predicted"/>